<comment type="caution">
    <text evidence="3">The sequence shown here is derived from an EMBL/GenBank/DDBJ whole genome shotgun (WGS) entry which is preliminary data.</text>
</comment>
<dbReference type="InterPro" id="IPR029056">
    <property type="entry name" value="Ribokinase-like"/>
</dbReference>
<dbReference type="Gene3D" id="3.40.1190.20">
    <property type="match status" value="1"/>
</dbReference>
<evidence type="ECO:0000259" key="2">
    <source>
        <dbReference type="Pfam" id="PF08543"/>
    </source>
</evidence>
<dbReference type="PANTHER" id="PTHR20858:SF17">
    <property type="entry name" value="HYDROXYMETHYLPYRIMIDINE_PHOSPHOMETHYLPYRIMIDINE KINASE THI20-RELATED"/>
    <property type="match status" value="1"/>
</dbReference>
<dbReference type="SUPFAM" id="SSF53613">
    <property type="entry name" value="Ribokinase-like"/>
    <property type="match status" value="1"/>
</dbReference>
<dbReference type="Gene3D" id="1.20.910.10">
    <property type="entry name" value="Heme oxygenase-like"/>
    <property type="match status" value="1"/>
</dbReference>
<feature type="domain" description="Pyridoxamine kinase/Phosphomethylpyrimidine kinase" evidence="2">
    <location>
        <begin position="39"/>
        <end position="300"/>
    </location>
</feature>
<dbReference type="AlphaFoldDB" id="A0A9P6WP55"/>
<protein>
    <recommendedName>
        <fullName evidence="5">Phosphomethylpyrimidine kinase</fullName>
    </recommendedName>
</protein>
<dbReference type="InterPro" id="IPR013749">
    <property type="entry name" value="PM/HMP-P_kinase-1"/>
</dbReference>
<evidence type="ECO:0000313" key="4">
    <source>
        <dbReference type="Proteomes" id="UP000697127"/>
    </source>
</evidence>
<dbReference type="PANTHER" id="PTHR20858">
    <property type="entry name" value="PHOSPHOMETHYLPYRIMIDINE KINASE"/>
    <property type="match status" value="1"/>
</dbReference>
<dbReference type="GO" id="GO:0005829">
    <property type="term" value="C:cytosol"/>
    <property type="evidence" value="ECO:0007669"/>
    <property type="project" value="TreeGrafter"/>
</dbReference>
<dbReference type="SUPFAM" id="SSF48613">
    <property type="entry name" value="Heme oxygenase-like"/>
    <property type="match status" value="1"/>
</dbReference>
<organism evidence="3 4">
    <name type="scientific">Pichia californica</name>
    <dbReference type="NCBI Taxonomy" id="460514"/>
    <lineage>
        <taxon>Eukaryota</taxon>
        <taxon>Fungi</taxon>
        <taxon>Dikarya</taxon>
        <taxon>Ascomycota</taxon>
        <taxon>Saccharomycotina</taxon>
        <taxon>Pichiomycetes</taxon>
        <taxon>Pichiales</taxon>
        <taxon>Pichiaceae</taxon>
        <taxon>Pichia</taxon>
    </lineage>
</organism>
<dbReference type="Pfam" id="PF03070">
    <property type="entry name" value="TENA_THI-4"/>
    <property type="match status" value="1"/>
</dbReference>
<dbReference type="OrthoDB" id="10028886at2759"/>
<proteinExistence type="predicted"/>
<dbReference type="EMBL" id="PUHW01000065">
    <property type="protein sequence ID" value="KAG0689707.1"/>
    <property type="molecule type" value="Genomic_DNA"/>
</dbReference>
<gene>
    <name evidence="3" type="ORF">C6P40_004606</name>
</gene>
<sequence>MMTQNNIKNVHLYTNKELESITPLRNEKIPKVMTVAGSDSSGGAGIEADIKTITAHQCYAMTCIVTLTAQNTKGVTNVAKTTGEMVTSIFDENFSDIEIDSIKTGLLSDESIPALKNTIEKYNYKGILVVDPVMVSTSGYDFVSNKFLNLLIDTLAPYITLITPNLIEAKALVNTLSKKVQYDNNPLVHLEEMYAMCKKVHDLTGIKNILVKGGHQSWGYDKNLLTDVLYISQTDTYICFYSKMQISHNTHGTGCTLSSAIASNLASGLSMVNSIANGIVYVQKGIETAPSIGHGHGPLNHLQSFQQFNYESLINEEFELPFMKGDALEYLYDHTEIQNLWKEYTNHKFMKQVKNYQLSFDKFIDFVEQNIVYLVNYTRVILFMATKINNEEQFIVEADRLKTLSKEISKYKTMLKKIGYDDFKINSIKPNKVCQKYIDLLLSIAKDSGDYFDISISLTPCFYGYYIACLNATGKGQCDDLLKCELYDEWINQHISDWYKDACIEAEKGLNETFEKYCHSQTKLDRAIQIFKMFTSLEIEFLNYFL</sequence>
<dbReference type="InterPro" id="IPR004399">
    <property type="entry name" value="HMP/HMP-P_kinase_dom"/>
</dbReference>
<dbReference type="CDD" id="cd01169">
    <property type="entry name" value="HMPP_kinase"/>
    <property type="match status" value="1"/>
</dbReference>
<dbReference type="InterPro" id="IPR004305">
    <property type="entry name" value="Thiaminase-2/PQQC"/>
</dbReference>
<dbReference type="InterPro" id="IPR016084">
    <property type="entry name" value="Haem_Oase-like_multi-hlx"/>
</dbReference>
<reference evidence="3" key="1">
    <citation type="submission" date="2020-11" db="EMBL/GenBank/DDBJ databases">
        <title>Kefir isolates.</title>
        <authorList>
            <person name="Marcisauskas S."/>
            <person name="Kim Y."/>
            <person name="Blasche S."/>
        </authorList>
    </citation>
    <scope>NUCLEOTIDE SEQUENCE</scope>
    <source>
        <strain evidence="3">Olga-1</strain>
    </source>
</reference>
<dbReference type="Pfam" id="PF08543">
    <property type="entry name" value="Phos_pyr_kin"/>
    <property type="match status" value="1"/>
</dbReference>
<dbReference type="GO" id="GO:0008902">
    <property type="term" value="F:hydroxymethylpyrimidine kinase activity"/>
    <property type="evidence" value="ECO:0007669"/>
    <property type="project" value="TreeGrafter"/>
</dbReference>
<dbReference type="Proteomes" id="UP000697127">
    <property type="component" value="Unassembled WGS sequence"/>
</dbReference>
<evidence type="ECO:0000313" key="3">
    <source>
        <dbReference type="EMBL" id="KAG0689707.1"/>
    </source>
</evidence>
<evidence type="ECO:0000259" key="1">
    <source>
        <dbReference type="Pfam" id="PF03070"/>
    </source>
</evidence>
<feature type="domain" description="Thiaminase-2/PQQC" evidence="1">
    <location>
        <begin position="334"/>
        <end position="543"/>
    </location>
</feature>
<dbReference type="GO" id="GO:0009228">
    <property type="term" value="P:thiamine biosynthetic process"/>
    <property type="evidence" value="ECO:0007669"/>
    <property type="project" value="InterPro"/>
</dbReference>
<keyword evidence="4" id="KW-1185">Reference proteome</keyword>
<accession>A0A9P6WP55</accession>
<evidence type="ECO:0008006" key="5">
    <source>
        <dbReference type="Google" id="ProtNLM"/>
    </source>
</evidence>
<name>A0A9P6WP55_9ASCO</name>
<dbReference type="NCBIfam" id="TIGR00097">
    <property type="entry name" value="HMP-P_kinase"/>
    <property type="match status" value="1"/>
</dbReference>
<dbReference type="GO" id="GO:0008972">
    <property type="term" value="F:phosphomethylpyrimidine kinase activity"/>
    <property type="evidence" value="ECO:0007669"/>
    <property type="project" value="InterPro"/>
</dbReference>